<evidence type="ECO:0000256" key="5">
    <source>
        <dbReference type="SAM" id="Phobius"/>
    </source>
</evidence>
<evidence type="ECO:0000256" key="2">
    <source>
        <dbReference type="ARBA" id="ARBA00022692"/>
    </source>
</evidence>
<proteinExistence type="predicted"/>
<dbReference type="EMBL" id="JACEZS010000019">
    <property type="protein sequence ID" value="MBA5607542.1"/>
    <property type="molecule type" value="Genomic_DNA"/>
</dbReference>
<protein>
    <submittedName>
        <fullName evidence="6">DUF1656 domain-containing protein</fullName>
    </submittedName>
</protein>
<feature type="transmembrane region" description="Helical" evidence="5">
    <location>
        <begin position="6"/>
        <end position="25"/>
    </location>
</feature>
<name>A0A7W2EKN1_9BURK</name>
<accession>A0A7W2EKN1</accession>
<keyword evidence="3 5" id="KW-1133">Transmembrane helix</keyword>
<evidence type="ECO:0000256" key="1">
    <source>
        <dbReference type="ARBA" id="ARBA00022475"/>
    </source>
</evidence>
<dbReference type="RefSeq" id="WP_182219753.1">
    <property type="nucleotide sequence ID" value="NZ_JACEZS010000019.1"/>
</dbReference>
<dbReference type="InterPro" id="IPR012451">
    <property type="entry name" value="DUF1656"/>
</dbReference>
<keyword evidence="7" id="KW-1185">Reference proteome</keyword>
<gene>
    <name evidence="6" type="ORF">H3H36_19480</name>
</gene>
<dbReference type="Proteomes" id="UP000566711">
    <property type="component" value="Unassembled WGS sequence"/>
</dbReference>
<evidence type="ECO:0000313" key="7">
    <source>
        <dbReference type="Proteomes" id="UP000566711"/>
    </source>
</evidence>
<evidence type="ECO:0000313" key="6">
    <source>
        <dbReference type="EMBL" id="MBA5607542.1"/>
    </source>
</evidence>
<keyword evidence="2 5" id="KW-0812">Transmembrane</keyword>
<evidence type="ECO:0000256" key="4">
    <source>
        <dbReference type="ARBA" id="ARBA00023136"/>
    </source>
</evidence>
<organism evidence="6 7">
    <name type="scientific">Rugamonas fusca</name>
    <dbReference type="NCBI Taxonomy" id="2758568"/>
    <lineage>
        <taxon>Bacteria</taxon>
        <taxon>Pseudomonadati</taxon>
        <taxon>Pseudomonadota</taxon>
        <taxon>Betaproteobacteria</taxon>
        <taxon>Burkholderiales</taxon>
        <taxon>Oxalobacteraceae</taxon>
        <taxon>Telluria group</taxon>
        <taxon>Rugamonas</taxon>
    </lineage>
</organism>
<dbReference type="AlphaFoldDB" id="A0A7W2EKN1"/>
<keyword evidence="1" id="KW-1003">Cell membrane</keyword>
<evidence type="ECO:0000256" key="3">
    <source>
        <dbReference type="ARBA" id="ARBA00022989"/>
    </source>
</evidence>
<sequence length="66" mass="7341">MPREIAIFGVLLPSLLPLFVASLLLQGVLDRVLGHTGLYRRAWHPALVRLCLLVCIFGALIVTLYQ</sequence>
<keyword evidence="4 5" id="KW-0472">Membrane</keyword>
<dbReference type="Pfam" id="PF07869">
    <property type="entry name" value="DUF1656"/>
    <property type="match status" value="1"/>
</dbReference>
<feature type="transmembrane region" description="Helical" evidence="5">
    <location>
        <begin position="46"/>
        <end position="65"/>
    </location>
</feature>
<reference evidence="6 7" key="1">
    <citation type="submission" date="2020-07" db="EMBL/GenBank/DDBJ databases">
        <title>Novel species isolated from subtropical streams in China.</title>
        <authorList>
            <person name="Lu H."/>
        </authorList>
    </citation>
    <scope>NUCLEOTIDE SEQUENCE [LARGE SCALE GENOMIC DNA]</scope>
    <source>
        <strain evidence="6 7">FT3S</strain>
    </source>
</reference>
<comment type="caution">
    <text evidence="6">The sequence shown here is derived from an EMBL/GenBank/DDBJ whole genome shotgun (WGS) entry which is preliminary data.</text>
</comment>